<dbReference type="Proteomes" id="UP000595074">
    <property type="component" value="Chromosome"/>
</dbReference>
<feature type="transmembrane region" description="Helical" evidence="8">
    <location>
        <begin position="262"/>
        <end position="281"/>
    </location>
</feature>
<protein>
    <submittedName>
        <fullName evidence="9">Iron ABC transporter permease</fullName>
    </submittedName>
</protein>
<sequence length="314" mass="34411">MKKILFLSSLLLLISAPFFGQIDLPLNKLADGASMEHQVFFEIRLPRVLLAFFAGGILSLGGLIFQVVFRNPMSTPFTLGVASGATLFTAIAIILGLGTFSPFFAFAGAMLTVIILFAIAARFKGYDPNTLLLVGIALSFFYAAALMVMYYISSLQESYEIMRFTMGSLDTVGFKEILTLVFTSLVLLPGIYRYRHTLKLLLVSYEFAYLKGINVKKSSYMLLFLVSFAVGVAVSITGPIGFVGLIIPHIVKELYRQSADTLILQVFFYGGLFLVLSDLIARNLGTASDIPIGVVTSFIGAPFFIYLLLARRSS</sequence>
<keyword evidence="5 8" id="KW-0812">Transmembrane</keyword>
<evidence type="ECO:0000256" key="3">
    <source>
        <dbReference type="ARBA" id="ARBA00022448"/>
    </source>
</evidence>
<organism evidence="9 10">
    <name type="scientific">Sulfurovum indicum</name>
    <dbReference type="NCBI Taxonomy" id="2779528"/>
    <lineage>
        <taxon>Bacteria</taxon>
        <taxon>Pseudomonadati</taxon>
        <taxon>Campylobacterota</taxon>
        <taxon>Epsilonproteobacteria</taxon>
        <taxon>Campylobacterales</taxon>
        <taxon>Sulfurovaceae</taxon>
        <taxon>Sulfurovum</taxon>
    </lineage>
</organism>
<dbReference type="AlphaFoldDB" id="A0A7M1S656"/>
<feature type="transmembrane region" description="Helical" evidence="8">
    <location>
        <begin position="172"/>
        <end position="192"/>
    </location>
</feature>
<evidence type="ECO:0000313" key="10">
    <source>
        <dbReference type="Proteomes" id="UP000595074"/>
    </source>
</evidence>
<dbReference type="InterPro" id="IPR000522">
    <property type="entry name" value="ABC_transptr_permease_BtuC"/>
</dbReference>
<gene>
    <name evidence="9" type="ORF">IMZ28_04015</name>
</gene>
<dbReference type="Gene3D" id="1.10.3470.10">
    <property type="entry name" value="ABC transporter involved in vitamin B12 uptake, BtuC"/>
    <property type="match status" value="1"/>
</dbReference>
<evidence type="ECO:0000313" key="9">
    <source>
        <dbReference type="EMBL" id="QOR62644.1"/>
    </source>
</evidence>
<dbReference type="KEGG" id="sinu:IMZ28_04015"/>
<reference evidence="9 10" key="1">
    <citation type="submission" date="2020-10" db="EMBL/GenBank/DDBJ databases">
        <title>The genome of sulfurovum sp.</title>
        <authorList>
            <person name="Xie S."/>
            <person name="Shao Z."/>
            <person name="Jiang L."/>
        </authorList>
    </citation>
    <scope>NUCLEOTIDE SEQUENCE [LARGE SCALE GENOMIC DNA]</scope>
    <source>
        <strain evidence="9 10">ST-419</strain>
    </source>
</reference>
<dbReference type="GO" id="GO:0033214">
    <property type="term" value="P:siderophore-iron import into cell"/>
    <property type="evidence" value="ECO:0007669"/>
    <property type="project" value="TreeGrafter"/>
</dbReference>
<feature type="transmembrane region" description="Helical" evidence="8">
    <location>
        <begin position="44"/>
        <end position="65"/>
    </location>
</feature>
<keyword evidence="7 8" id="KW-0472">Membrane</keyword>
<dbReference type="RefSeq" id="WP_197549462.1">
    <property type="nucleotide sequence ID" value="NZ_CP063164.1"/>
</dbReference>
<evidence type="ECO:0000256" key="2">
    <source>
        <dbReference type="ARBA" id="ARBA00007935"/>
    </source>
</evidence>
<keyword evidence="4" id="KW-1003">Cell membrane</keyword>
<feature type="transmembrane region" description="Helical" evidence="8">
    <location>
        <begin position="103"/>
        <end position="123"/>
    </location>
</feature>
<dbReference type="PANTHER" id="PTHR30472">
    <property type="entry name" value="FERRIC ENTEROBACTIN TRANSPORT SYSTEM PERMEASE PROTEIN"/>
    <property type="match status" value="1"/>
</dbReference>
<dbReference type="CDD" id="cd06550">
    <property type="entry name" value="TM_ABC_iron-siderophores_like"/>
    <property type="match status" value="1"/>
</dbReference>
<feature type="transmembrane region" description="Helical" evidence="8">
    <location>
        <begin position="290"/>
        <end position="309"/>
    </location>
</feature>
<feature type="transmembrane region" description="Helical" evidence="8">
    <location>
        <begin position="130"/>
        <end position="152"/>
    </location>
</feature>
<accession>A0A7M1S656</accession>
<dbReference type="SUPFAM" id="SSF81345">
    <property type="entry name" value="ABC transporter involved in vitamin B12 uptake, BtuC"/>
    <property type="match status" value="1"/>
</dbReference>
<name>A0A7M1S656_9BACT</name>
<evidence type="ECO:0000256" key="6">
    <source>
        <dbReference type="ARBA" id="ARBA00022989"/>
    </source>
</evidence>
<keyword evidence="6 8" id="KW-1133">Transmembrane helix</keyword>
<evidence type="ECO:0000256" key="1">
    <source>
        <dbReference type="ARBA" id="ARBA00004651"/>
    </source>
</evidence>
<feature type="transmembrane region" description="Helical" evidence="8">
    <location>
        <begin position="220"/>
        <end position="250"/>
    </location>
</feature>
<evidence type="ECO:0000256" key="7">
    <source>
        <dbReference type="ARBA" id="ARBA00023136"/>
    </source>
</evidence>
<dbReference type="GO" id="GO:0022857">
    <property type="term" value="F:transmembrane transporter activity"/>
    <property type="evidence" value="ECO:0007669"/>
    <property type="project" value="InterPro"/>
</dbReference>
<proteinExistence type="inferred from homology"/>
<dbReference type="Pfam" id="PF01032">
    <property type="entry name" value="FecCD"/>
    <property type="match status" value="1"/>
</dbReference>
<feature type="transmembrane region" description="Helical" evidence="8">
    <location>
        <begin position="77"/>
        <end position="97"/>
    </location>
</feature>
<evidence type="ECO:0000256" key="8">
    <source>
        <dbReference type="SAM" id="Phobius"/>
    </source>
</evidence>
<keyword evidence="3" id="KW-0813">Transport</keyword>
<dbReference type="InterPro" id="IPR037294">
    <property type="entry name" value="ABC_BtuC-like"/>
</dbReference>
<dbReference type="GO" id="GO:0005886">
    <property type="term" value="C:plasma membrane"/>
    <property type="evidence" value="ECO:0007669"/>
    <property type="project" value="UniProtKB-SubCell"/>
</dbReference>
<dbReference type="PANTHER" id="PTHR30472:SF25">
    <property type="entry name" value="ABC TRANSPORTER PERMEASE PROTEIN MJ0876-RELATED"/>
    <property type="match status" value="1"/>
</dbReference>
<comment type="subcellular location">
    <subcellularLocation>
        <location evidence="1">Cell membrane</location>
        <topology evidence="1">Multi-pass membrane protein</topology>
    </subcellularLocation>
</comment>
<keyword evidence="10" id="KW-1185">Reference proteome</keyword>
<comment type="similarity">
    <text evidence="2">Belongs to the binding-protein-dependent transport system permease family. FecCD subfamily.</text>
</comment>
<evidence type="ECO:0000256" key="4">
    <source>
        <dbReference type="ARBA" id="ARBA00022475"/>
    </source>
</evidence>
<evidence type="ECO:0000256" key="5">
    <source>
        <dbReference type="ARBA" id="ARBA00022692"/>
    </source>
</evidence>
<dbReference type="EMBL" id="CP063164">
    <property type="protein sequence ID" value="QOR62644.1"/>
    <property type="molecule type" value="Genomic_DNA"/>
</dbReference>